<dbReference type="InterPro" id="IPR037588">
    <property type="entry name" value="MLST8"/>
</dbReference>
<accession>A0AA38LVT6</accession>
<dbReference type="InterPro" id="IPR019775">
    <property type="entry name" value="WD40_repeat_CS"/>
</dbReference>
<dbReference type="PANTHER" id="PTHR19842">
    <property type="entry name" value="G BETA-LIKE PROTEIN GBL"/>
    <property type="match status" value="1"/>
</dbReference>
<keyword evidence="10" id="KW-1185">Reference proteome</keyword>
<dbReference type="Gene3D" id="2.130.10.10">
    <property type="entry name" value="YVTN repeat-like/Quinoprotein amine dehydrogenase"/>
    <property type="match status" value="1"/>
</dbReference>
<gene>
    <name evidence="9" type="ORF">MKK02DRAFT_36061</name>
</gene>
<dbReference type="SMART" id="SM00320">
    <property type="entry name" value="WD40"/>
    <property type="match status" value="6"/>
</dbReference>
<dbReference type="PROSITE" id="PS50294">
    <property type="entry name" value="WD_REPEATS_REGION"/>
    <property type="match status" value="3"/>
</dbReference>
<feature type="region of interest" description="Disordered" evidence="8">
    <location>
        <begin position="1"/>
        <end position="27"/>
    </location>
</feature>
<dbReference type="GO" id="GO:0031932">
    <property type="term" value="C:TORC2 complex"/>
    <property type="evidence" value="ECO:0007669"/>
    <property type="project" value="InterPro"/>
</dbReference>
<dbReference type="GO" id="GO:0031931">
    <property type="term" value="C:TORC1 complex"/>
    <property type="evidence" value="ECO:0007669"/>
    <property type="project" value="InterPro"/>
</dbReference>
<dbReference type="Proteomes" id="UP001164286">
    <property type="component" value="Unassembled WGS sequence"/>
</dbReference>
<dbReference type="RefSeq" id="XP_052947964.1">
    <property type="nucleotide sequence ID" value="XM_053089336.1"/>
</dbReference>
<dbReference type="Pfam" id="PF00400">
    <property type="entry name" value="WD40"/>
    <property type="match status" value="6"/>
</dbReference>
<keyword evidence="4 7" id="KW-0853">WD repeat</keyword>
<evidence type="ECO:0000256" key="2">
    <source>
        <dbReference type="ARBA" id="ARBA00009890"/>
    </source>
</evidence>
<feature type="repeat" description="WD" evidence="7">
    <location>
        <begin position="239"/>
        <end position="280"/>
    </location>
</feature>
<dbReference type="FunFam" id="2.130.10.10:FF:000505">
    <property type="entry name" value="Blast:Protein LST8 homolog"/>
    <property type="match status" value="1"/>
</dbReference>
<sequence length="343" mass="37686">MPAQQAQPSHSPQQQHQQPQAYSNEQAQQPQATELSVILCTAGYDHSIRFWEAWSGICYRQITLQPQWKQVNRLAISPDKKFLAAATNQSVRIWDIPSMSNTPISALEGHTGNVTALAYSAQGKWIVTGSEDSTVRVWDTKSGGVQLKYEHDAPVNDVVIHPNQGELISCDQAGSVKIWDLAENTCTHELVPDEDVAIRSVSISSDGSTLVAGNDLGMCYVWKISSDGESSGLHPVTSFQAHPKYITRCLMSPDTKQLATCSADQTIKVWSTANYEFTLQKTLGGHQRWVWDAAFSADSAYLVTASSDHAARLWDLATGETVRQYDGHHRAAVCCALNDINLA</sequence>
<dbReference type="InterPro" id="IPR036322">
    <property type="entry name" value="WD40_repeat_dom_sf"/>
</dbReference>
<comment type="caution">
    <text evidence="9">The sequence shown here is derived from an EMBL/GenBank/DDBJ whole genome shotgun (WGS) entry which is preliminary data.</text>
</comment>
<protein>
    <recommendedName>
        <fullName evidence="6">Protein LST8 homolog</fullName>
    </recommendedName>
</protein>
<dbReference type="GO" id="GO:0051897">
    <property type="term" value="P:positive regulation of phosphatidylinositol 3-kinase/protein kinase B signal transduction"/>
    <property type="evidence" value="ECO:0007669"/>
    <property type="project" value="UniProtKB-ARBA"/>
</dbReference>
<evidence type="ECO:0000256" key="1">
    <source>
        <dbReference type="ARBA" id="ARBA00004496"/>
    </source>
</evidence>
<keyword evidence="3" id="KW-0963">Cytoplasm</keyword>
<dbReference type="PROSITE" id="PS50082">
    <property type="entry name" value="WD_REPEATS_2"/>
    <property type="match status" value="5"/>
</dbReference>
<evidence type="ECO:0000256" key="5">
    <source>
        <dbReference type="ARBA" id="ARBA00022737"/>
    </source>
</evidence>
<evidence type="ECO:0000256" key="7">
    <source>
        <dbReference type="PROSITE-ProRule" id="PRU00221"/>
    </source>
</evidence>
<dbReference type="GeneID" id="77728541"/>
<dbReference type="SUPFAM" id="SSF50978">
    <property type="entry name" value="WD40 repeat-like"/>
    <property type="match status" value="1"/>
</dbReference>
<evidence type="ECO:0000256" key="6">
    <source>
        <dbReference type="ARBA" id="ARBA00074814"/>
    </source>
</evidence>
<comment type="subcellular location">
    <subcellularLocation>
        <location evidence="1">Cytoplasm</location>
    </subcellularLocation>
</comment>
<dbReference type="PROSITE" id="PS00678">
    <property type="entry name" value="WD_REPEATS_1"/>
    <property type="match status" value="2"/>
</dbReference>
<feature type="repeat" description="WD" evidence="7">
    <location>
        <begin position="107"/>
        <end position="148"/>
    </location>
</feature>
<feature type="repeat" description="WD" evidence="7">
    <location>
        <begin position="283"/>
        <end position="324"/>
    </location>
</feature>
<dbReference type="InterPro" id="IPR020472">
    <property type="entry name" value="WD40_PAC1"/>
</dbReference>
<keyword evidence="5" id="KW-0677">Repeat</keyword>
<feature type="repeat" description="WD" evidence="7">
    <location>
        <begin position="148"/>
        <end position="189"/>
    </location>
</feature>
<evidence type="ECO:0000256" key="3">
    <source>
        <dbReference type="ARBA" id="ARBA00022490"/>
    </source>
</evidence>
<comment type="similarity">
    <text evidence="2">Belongs to the WD repeat LST8 family.</text>
</comment>
<dbReference type="PRINTS" id="PR00320">
    <property type="entry name" value="GPROTEINBRPT"/>
</dbReference>
<name>A0AA38LVT6_9TREE</name>
<evidence type="ECO:0000256" key="8">
    <source>
        <dbReference type="SAM" id="MobiDB-lite"/>
    </source>
</evidence>
<dbReference type="EMBL" id="JAKWFO010000003">
    <property type="protein sequence ID" value="KAI9638187.1"/>
    <property type="molecule type" value="Genomic_DNA"/>
</dbReference>
<feature type="repeat" description="WD" evidence="7">
    <location>
        <begin position="64"/>
        <end position="104"/>
    </location>
</feature>
<dbReference type="GO" id="GO:0032956">
    <property type="term" value="P:regulation of actin cytoskeleton organization"/>
    <property type="evidence" value="ECO:0007669"/>
    <property type="project" value="TreeGrafter"/>
</dbReference>
<organism evidence="9 10">
    <name type="scientific">Dioszegia hungarica</name>
    <dbReference type="NCBI Taxonomy" id="4972"/>
    <lineage>
        <taxon>Eukaryota</taxon>
        <taxon>Fungi</taxon>
        <taxon>Dikarya</taxon>
        <taxon>Basidiomycota</taxon>
        <taxon>Agaricomycotina</taxon>
        <taxon>Tremellomycetes</taxon>
        <taxon>Tremellales</taxon>
        <taxon>Bulleribasidiaceae</taxon>
        <taxon>Dioszegia</taxon>
    </lineage>
</organism>
<reference evidence="9" key="1">
    <citation type="journal article" date="2022" name="G3 (Bethesda)">
        <title>High quality genome of the basidiomycete yeast Dioszegia hungarica PDD-24b-2 isolated from cloud water.</title>
        <authorList>
            <person name="Jarrige D."/>
            <person name="Haridas S."/>
            <person name="Bleykasten-Grosshans C."/>
            <person name="Joly M."/>
            <person name="Nadalig T."/>
            <person name="Sancelme M."/>
            <person name="Vuilleumier S."/>
            <person name="Grigoriev I.V."/>
            <person name="Amato P."/>
            <person name="Bringel F."/>
        </authorList>
    </citation>
    <scope>NUCLEOTIDE SEQUENCE</scope>
    <source>
        <strain evidence="9">PDD-24b-2</strain>
    </source>
</reference>
<dbReference type="GO" id="GO:0038203">
    <property type="term" value="P:TORC2 signaling"/>
    <property type="evidence" value="ECO:0007669"/>
    <property type="project" value="UniProtKB-ARBA"/>
</dbReference>
<evidence type="ECO:0000256" key="4">
    <source>
        <dbReference type="ARBA" id="ARBA00022574"/>
    </source>
</evidence>
<feature type="compositionally biased region" description="Low complexity" evidence="8">
    <location>
        <begin position="1"/>
        <end position="21"/>
    </location>
</feature>
<dbReference type="PANTHER" id="PTHR19842:SF0">
    <property type="entry name" value="TARGET OF RAPAMYCIN COMPLEX SUBUNIT LST8"/>
    <property type="match status" value="1"/>
</dbReference>
<dbReference type="CDD" id="cd00200">
    <property type="entry name" value="WD40"/>
    <property type="match status" value="1"/>
</dbReference>
<dbReference type="InterPro" id="IPR015943">
    <property type="entry name" value="WD40/YVTN_repeat-like_dom_sf"/>
</dbReference>
<dbReference type="GO" id="GO:0032535">
    <property type="term" value="P:regulation of cellular component size"/>
    <property type="evidence" value="ECO:0007669"/>
    <property type="project" value="UniProtKB-ARBA"/>
</dbReference>
<proteinExistence type="inferred from homology"/>
<dbReference type="AlphaFoldDB" id="A0AA38LVT6"/>
<evidence type="ECO:0000313" key="10">
    <source>
        <dbReference type="Proteomes" id="UP001164286"/>
    </source>
</evidence>
<dbReference type="InterPro" id="IPR001680">
    <property type="entry name" value="WD40_rpt"/>
</dbReference>
<evidence type="ECO:0000313" key="9">
    <source>
        <dbReference type="EMBL" id="KAI9638187.1"/>
    </source>
</evidence>
<dbReference type="GO" id="GO:0005737">
    <property type="term" value="C:cytoplasm"/>
    <property type="evidence" value="ECO:0007669"/>
    <property type="project" value="UniProtKB-SubCell"/>
</dbReference>